<accession>A0ABU3AJ46</accession>
<protein>
    <submittedName>
        <fullName evidence="2">Uncharacterized protein</fullName>
    </submittedName>
</protein>
<name>A0ABU3AJ46_9ACTN</name>
<evidence type="ECO:0000256" key="1">
    <source>
        <dbReference type="SAM" id="MobiDB-lite"/>
    </source>
</evidence>
<dbReference type="EMBL" id="JAVRFH010000001">
    <property type="protein sequence ID" value="MDT0608911.1"/>
    <property type="molecule type" value="Genomic_DNA"/>
</dbReference>
<feature type="region of interest" description="Disordered" evidence="1">
    <location>
        <begin position="69"/>
        <end position="92"/>
    </location>
</feature>
<keyword evidence="3" id="KW-1185">Reference proteome</keyword>
<evidence type="ECO:0000313" key="3">
    <source>
        <dbReference type="Proteomes" id="UP001180724"/>
    </source>
</evidence>
<gene>
    <name evidence="2" type="ORF">RM812_01415</name>
</gene>
<proteinExistence type="predicted"/>
<evidence type="ECO:0000313" key="2">
    <source>
        <dbReference type="EMBL" id="MDT0608911.1"/>
    </source>
</evidence>
<reference evidence="2" key="1">
    <citation type="submission" date="2024-05" db="EMBL/GenBank/DDBJ databases">
        <title>30 novel species of actinomycetes from the DSMZ collection.</title>
        <authorList>
            <person name="Nouioui I."/>
        </authorList>
    </citation>
    <scope>NUCLEOTIDE SEQUENCE</scope>
    <source>
        <strain evidence="2">DSM 40712</strain>
    </source>
</reference>
<organism evidence="2 3">
    <name type="scientific">Streptomyces lancefieldiae</name>
    <dbReference type="NCBI Taxonomy" id="3075520"/>
    <lineage>
        <taxon>Bacteria</taxon>
        <taxon>Bacillati</taxon>
        <taxon>Actinomycetota</taxon>
        <taxon>Actinomycetes</taxon>
        <taxon>Kitasatosporales</taxon>
        <taxon>Streptomycetaceae</taxon>
        <taxon>Streptomyces</taxon>
    </lineage>
</organism>
<dbReference type="RefSeq" id="WP_311570500.1">
    <property type="nucleotide sequence ID" value="NZ_JAVRFH010000001.1"/>
</dbReference>
<comment type="caution">
    <text evidence="2">The sequence shown here is derived from an EMBL/GenBank/DDBJ whole genome shotgun (WGS) entry which is preliminary data.</text>
</comment>
<sequence>MDALPAFDPELHDEVARSQGLIPASMDGLTHYCSSRGDKTHPKCGAAQGTQLSRNWALVDCLDCRDEERPDPFAPNQYVLSTRRPGTVGGPS</sequence>
<dbReference type="Proteomes" id="UP001180724">
    <property type="component" value="Unassembled WGS sequence"/>
</dbReference>